<evidence type="ECO:0000313" key="2">
    <source>
        <dbReference type="EMBL" id="KAJ6987739.1"/>
    </source>
</evidence>
<dbReference type="AlphaFoldDB" id="A0AAD6MLG9"/>
<evidence type="ECO:0000256" key="1">
    <source>
        <dbReference type="SAM" id="Phobius"/>
    </source>
</evidence>
<keyword evidence="3" id="KW-1185">Reference proteome</keyword>
<dbReference type="Proteomes" id="UP001164929">
    <property type="component" value="Chromosome 8"/>
</dbReference>
<evidence type="ECO:0000313" key="3">
    <source>
        <dbReference type="Proteomes" id="UP001164929"/>
    </source>
</evidence>
<name>A0AAD6MLG9_9ROSI</name>
<comment type="caution">
    <text evidence="2">The sequence shown here is derived from an EMBL/GenBank/DDBJ whole genome shotgun (WGS) entry which is preliminary data.</text>
</comment>
<feature type="transmembrane region" description="Helical" evidence="1">
    <location>
        <begin position="24"/>
        <end position="45"/>
    </location>
</feature>
<reference evidence="2" key="1">
    <citation type="journal article" date="2023" name="Mol. Ecol. Resour.">
        <title>Chromosome-level genome assembly of a triploid poplar Populus alba 'Berolinensis'.</title>
        <authorList>
            <person name="Chen S."/>
            <person name="Yu Y."/>
            <person name="Wang X."/>
            <person name="Wang S."/>
            <person name="Zhang T."/>
            <person name="Zhou Y."/>
            <person name="He R."/>
            <person name="Meng N."/>
            <person name="Wang Y."/>
            <person name="Liu W."/>
            <person name="Liu Z."/>
            <person name="Liu J."/>
            <person name="Guo Q."/>
            <person name="Huang H."/>
            <person name="Sederoff R.R."/>
            <person name="Wang G."/>
            <person name="Qu G."/>
            <person name="Chen S."/>
        </authorList>
    </citation>
    <scope>NUCLEOTIDE SEQUENCE</scope>
    <source>
        <strain evidence="2">SC-2020</strain>
    </source>
</reference>
<keyword evidence="1" id="KW-0472">Membrane</keyword>
<organism evidence="2 3">
    <name type="scientific">Populus alba x Populus x berolinensis</name>
    <dbReference type="NCBI Taxonomy" id="444605"/>
    <lineage>
        <taxon>Eukaryota</taxon>
        <taxon>Viridiplantae</taxon>
        <taxon>Streptophyta</taxon>
        <taxon>Embryophyta</taxon>
        <taxon>Tracheophyta</taxon>
        <taxon>Spermatophyta</taxon>
        <taxon>Magnoliopsida</taxon>
        <taxon>eudicotyledons</taxon>
        <taxon>Gunneridae</taxon>
        <taxon>Pentapetalae</taxon>
        <taxon>rosids</taxon>
        <taxon>fabids</taxon>
        <taxon>Malpighiales</taxon>
        <taxon>Salicaceae</taxon>
        <taxon>Saliceae</taxon>
        <taxon>Populus</taxon>
    </lineage>
</organism>
<accession>A0AAD6MLG9</accession>
<dbReference type="EMBL" id="JAQIZT010000008">
    <property type="protein sequence ID" value="KAJ6987739.1"/>
    <property type="molecule type" value="Genomic_DNA"/>
</dbReference>
<feature type="transmembrane region" description="Helical" evidence="1">
    <location>
        <begin position="116"/>
        <end position="137"/>
    </location>
</feature>
<sequence length="139" mass="15797">MESSYSFWALDLSLSDPAGSPTGLIPFIYTSCHSSFVVVILQLLLRSPLPSLSLSQHGGKRKGLSKVKERHKFLQGNLFKRMNKASTCYATSQEKNFADGFFAGFQLELKRWAFHVNWVLSYLSFFFAISSSFFFFLTL</sequence>
<protein>
    <submittedName>
        <fullName evidence="2">Uncharacterized protein</fullName>
    </submittedName>
</protein>
<keyword evidence="1" id="KW-0812">Transmembrane</keyword>
<proteinExistence type="predicted"/>
<keyword evidence="1" id="KW-1133">Transmembrane helix</keyword>
<gene>
    <name evidence="2" type="ORF">NC653_020865</name>
</gene>